<dbReference type="GO" id="GO:0016491">
    <property type="term" value="F:oxidoreductase activity"/>
    <property type="evidence" value="ECO:0007669"/>
    <property type="project" value="UniProtKB-KW"/>
</dbReference>
<dbReference type="RefSeq" id="WP_380763797.1">
    <property type="nucleotide sequence ID" value="NZ_JBHSRF010000149.1"/>
</dbReference>
<dbReference type="InterPro" id="IPR036661">
    <property type="entry name" value="Luciferase-like_sf"/>
</dbReference>
<dbReference type="PANTHER" id="PTHR43244">
    <property type="match status" value="1"/>
</dbReference>
<dbReference type="Gene3D" id="3.20.20.30">
    <property type="entry name" value="Luciferase-like domain"/>
    <property type="match status" value="1"/>
</dbReference>
<comment type="caution">
    <text evidence="3">The sequence shown here is derived from an EMBL/GenBank/DDBJ whole genome shotgun (WGS) entry which is preliminary data.</text>
</comment>
<accession>A0ABW1NW47</accession>
<name>A0ABW1NW47_9ACTN</name>
<dbReference type="Pfam" id="PF00296">
    <property type="entry name" value="Bac_luciferase"/>
    <property type="match status" value="1"/>
</dbReference>
<dbReference type="InterPro" id="IPR011251">
    <property type="entry name" value="Luciferase-like_dom"/>
</dbReference>
<dbReference type="InterPro" id="IPR050564">
    <property type="entry name" value="F420-G6PD/mer"/>
</dbReference>
<evidence type="ECO:0000256" key="1">
    <source>
        <dbReference type="ARBA" id="ARBA00023002"/>
    </source>
</evidence>
<dbReference type="SUPFAM" id="SSF51679">
    <property type="entry name" value="Bacterial luciferase-like"/>
    <property type="match status" value="1"/>
</dbReference>
<dbReference type="Proteomes" id="UP001596137">
    <property type="component" value="Unassembled WGS sequence"/>
</dbReference>
<reference evidence="4" key="1">
    <citation type="journal article" date="2019" name="Int. J. Syst. Evol. Microbiol.">
        <title>The Global Catalogue of Microorganisms (GCM) 10K type strain sequencing project: providing services to taxonomists for standard genome sequencing and annotation.</title>
        <authorList>
            <consortium name="The Broad Institute Genomics Platform"/>
            <consortium name="The Broad Institute Genome Sequencing Center for Infectious Disease"/>
            <person name="Wu L."/>
            <person name="Ma J."/>
        </authorList>
    </citation>
    <scope>NUCLEOTIDE SEQUENCE [LARGE SCALE GENOMIC DNA]</scope>
    <source>
        <strain evidence="4">JCM 30346</strain>
    </source>
</reference>
<dbReference type="PANTHER" id="PTHR43244:SF1">
    <property type="entry name" value="5,10-METHYLENETETRAHYDROMETHANOPTERIN REDUCTASE"/>
    <property type="match status" value="1"/>
</dbReference>
<keyword evidence="1 3" id="KW-0560">Oxidoreductase</keyword>
<sequence length="298" mass="32380">MPDYGHDLVLGTFVTPEAGVAEEVVGLAGLTEEVGLDMVTVQDHPYNAAFLDTYTLLTWIAARTSRLRVSANVTSLPLRPPAVLARVAASLDILSGGRFEMGLGAGVPIPAARMTGRRLSAGESIDALEEAIDILRGVWDVDADGPLRHQGEHYEIPQMKRGPRPAHDIAISLGAYKPRMLRLTGRKADGWLPTLDYIKEPGIAESNRLIDDAATEAGRDPRQIRRHLNLFNIGFSPVGKAFLQGPPEQWVDDLLSLVLEHGFSGFYIGGDDPDMIRTFGEEVAPALRAEVARERGTT</sequence>
<dbReference type="EC" id="1.-.-.-" evidence="3"/>
<feature type="domain" description="Luciferase-like" evidence="2">
    <location>
        <begin position="19"/>
        <end position="230"/>
    </location>
</feature>
<organism evidence="3 4">
    <name type="scientific">Sphaerisporangium aureirubrum</name>
    <dbReference type="NCBI Taxonomy" id="1544736"/>
    <lineage>
        <taxon>Bacteria</taxon>
        <taxon>Bacillati</taxon>
        <taxon>Actinomycetota</taxon>
        <taxon>Actinomycetes</taxon>
        <taxon>Streptosporangiales</taxon>
        <taxon>Streptosporangiaceae</taxon>
        <taxon>Sphaerisporangium</taxon>
    </lineage>
</organism>
<gene>
    <name evidence="3" type="ORF">ACFP1K_40480</name>
</gene>
<keyword evidence="4" id="KW-1185">Reference proteome</keyword>
<evidence type="ECO:0000259" key="2">
    <source>
        <dbReference type="Pfam" id="PF00296"/>
    </source>
</evidence>
<evidence type="ECO:0000313" key="3">
    <source>
        <dbReference type="EMBL" id="MFC6087496.1"/>
    </source>
</evidence>
<dbReference type="EMBL" id="JBHSRF010000149">
    <property type="protein sequence ID" value="MFC6087496.1"/>
    <property type="molecule type" value="Genomic_DNA"/>
</dbReference>
<evidence type="ECO:0000313" key="4">
    <source>
        <dbReference type="Proteomes" id="UP001596137"/>
    </source>
</evidence>
<proteinExistence type="predicted"/>
<protein>
    <submittedName>
        <fullName evidence="3">LLM class flavin-dependent oxidoreductase</fullName>
        <ecNumber evidence="3">1.-.-.-</ecNumber>
    </submittedName>
</protein>